<reference evidence="1" key="1">
    <citation type="submission" date="2023-11" db="EMBL/GenBank/DDBJ databases">
        <authorList>
            <person name="Poullet M."/>
        </authorList>
    </citation>
    <scope>NUCLEOTIDE SEQUENCE</scope>
    <source>
        <strain evidence="1">E1834</strain>
    </source>
</reference>
<sequence>MLLYSILFHLGIASLLLPHANGMQSGSSNTTNKESEKKNALVIAPNFLGVHFKMNSVFANALTEKFFVHFLILNTKNDEIGDNFDYGIDLGNFEEGTGNTYQVVNFPDDYPEKLNEGVKNLENKFLKRGYEQSSQILENEAFTVYKATVHYLKEAKFDLGVFDTWDTGALFILHAAGIKNVFGINNFQLNAYQFKYAGKEFPKNIPEIYSAQIGDNELSPSKERKREIAEQYEKSFQIFSAVHNHLVI</sequence>
<name>A0ACB0YZ17_MELEN</name>
<organism evidence="1 2">
    <name type="scientific">Meloidogyne enterolobii</name>
    <name type="common">Root-knot nematode worm</name>
    <name type="synonym">Meloidogyne mayaguensis</name>
    <dbReference type="NCBI Taxonomy" id="390850"/>
    <lineage>
        <taxon>Eukaryota</taxon>
        <taxon>Metazoa</taxon>
        <taxon>Ecdysozoa</taxon>
        <taxon>Nematoda</taxon>
        <taxon>Chromadorea</taxon>
        <taxon>Rhabditida</taxon>
        <taxon>Tylenchina</taxon>
        <taxon>Tylenchomorpha</taxon>
        <taxon>Tylenchoidea</taxon>
        <taxon>Meloidogynidae</taxon>
        <taxon>Meloidogyninae</taxon>
        <taxon>Meloidogyne</taxon>
    </lineage>
</organism>
<protein>
    <submittedName>
        <fullName evidence="1">Uncharacterized protein</fullName>
    </submittedName>
</protein>
<evidence type="ECO:0000313" key="1">
    <source>
        <dbReference type="EMBL" id="CAK5070074.1"/>
    </source>
</evidence>
<dbReference type="EMBL" id="CAVMJV010000021">
    <property type="protein sequence ID" value="CAK5070074.1"/>
    <property type="molecule type" value="Genomic_DNA"/>
</dbReference>
<dbReference type="Proteomes" id="UP001497535">
    <property type="component" value="Unassembled WGS sequence"/>
</dbReference>
<comment type="caution">
    <text evidence="1">The sequence shown here is derived from an EMBL/GenBank/DDBJ whole genome shotgun (WGS) entry which is preliminary data.</text>
</comment>
<keyword evidence="2" id="KW-1185">Reference proteome</keyword>
<gene>
    <name evidence="1" type="ORF">MENTE1834_LOCUS18531</name>
</gene>
<accession>A0ACB0YZ17</accession>
<proteinExistence type="predicted"/>
<evidence type="ECO:0000313" key="2">
    <source>
        <dbReference type="Proteomes" id="UP001497535"/>
    </source>
</evidence>